<evidence type="ECO:0000313" key="2">
    <source>
        <dbReference type="Proteomes" id="UP001519887"/>
    </source>
</evidence>
<dbReference type="RefSeq" id="WP_210037285.1">
    <property type="nucleotide sequence ID" value="NZ_JBHLVU010000004.1"/>
</dbReference>
<organism evidence="1 2">
    <name type="scientific">Paenibacillus sepulcri</name>
    <dbReference type="NCBI Taxonomy" id="359917"/>
    <lineage>
        <taxon>Bacteria</taxon>
        <taxon>Bacillati</taxon>
        <taxon>Bacillota</taxon>
        <taxon>Bacilli</taxon>
        <taxon>Bacillales</taxon>
        <taxon>Paenibacillaceae</taxon>
        <taxon>Paenibacillus</taxon>
    </lineage>
</organism>
<keyword evidence="2" id="KW-1185">Reference proteome</keyword>
<dbReference type="EMBL" id="JAHZIK010000204">
    <property type="protein sequence ID" value="MBW7454464.1"/>
    <property type="molecule type" value="Genomic_DNA"/>
</dbReference>
<protein>
    <submittedName>
        <fullName evidence="1">Uncharacterized protein</fullName>
    </submittedName>
</protein>
<comment type="caution">
    <text evidence="1">The sequence shown here is derived from an EMBL/GenBank/DDBJ whole genome shotgun (WGS) entry which is preliminary data.</text>
</comment>
<sequence length="100" mass="11464">MNSKEIEEWVAANYQRDEQMMVDAFAQWCINHDLDPVELYIRAYPNQAANEALNQAVSLSLPKEEAPVIDDDALLHILMVFDNEELGFVVSGEIAKRKKR</sequence>
<dbReference type="Proteomes" id="UP001519887">
    <property type="component" value="Unassembled WGS sequence"/>
</dbReference>
<evidence type="ECO:0000313" key="1">
    <source>
        <dbReference type="EMBL" id="MBW7454464.1"/>
    </source>
</evidence>
<name>A0ABS7C0Q4_9BACL</name>
<reference evidence="1 2" key="1">
    <citation type="submission" date="2021-07" db="EMBL/GenBank/DDBJ databases">
        <title>Paenibacillus radiodurans sp. nov., isolated from the southeastern edge of Tengger Desert.</title>
        <authorList>
            <person name="Zhang G."/>
        </authorList>
    </citation>
    <scope>NUCLEOTIDE SEQUENCE [LARGE SCALE GENOMIC DNA]</scope>
    <source>
        <strain evidence="1 2">CCM 7311</strain>
    </source>
</reference>
<accession>A0ABS7C0Q4</accession>
<proteinExistence type="predicted"/>
<gene>
    <name evidence="1" type="ORF">K0U00_10520</name>
</gene>